<protein>
    <submittedName>
        <fullName evidence="1">Uncharacterized protein</fullName>
    </submittedName>
</protein>
<evidence type="ECO:0000313" key="1">
    <source>
        <dbReference type="EMBL" id="MDO5972719.1"/>
    </source>
</evidence>
<sequence>MKDISIICYNDFGITFRWKRCAVEDFNKVQLVFENIRLFLKQNELIQFSKNVELALERADPSKNNKAYDPLELFLLEGPNPQVSFAISYVELEKMQDLVCNTLFQLGLDRFLGKQKISYN</sequence>
<evidence type="ECO:0000313" key="2">
    <source>
        <dbReference type="Proteomes" id="UP001176806"/>
    </source>
</evidence>
<dbReference type="Proteomes" id="UP001176806">
    <property type="component" value="Unassembled WGS sequence"/>
</dbReference>
<keyword evidence="2" id="KW-1185">Reference proteome</keyword>
<organism evidence="1 2">
    <name type="scientific">Flavivirga jejuensis</name>
    <dbReference type="NCBI Taxonomy" id="870487"/>
    <lineage>
        <taxon>Bacteria</taxon>
        <taxon>Pseudomonadati</taxon>
        <taxon>Bacteroidota</taxon>
        <taxon>Flavobacteriia</taxon>
        <taxon>Flavobacteriales</taxon>
        <taxon>Flavobacteriaceae</taxon>
        <taxon>Flavivirga</taxon>
    </lineage>
</organism>
<reference evidence="1" key="1">
    <citation type="submission" date="2023-07" db="EMBL/GenBank/DDBJ databases">
        <title>Two novel species in the genus Flavivirga.</title>
        <authorList>
            <person name="Kwon K."/>
        </authorList>
    </citation>
    <scope>NUCLEOTIDE SEQUENCE</scope>
    <source>
        <strain evidence="1">KACC 14158</strain>
    </source>
</reference>
<dbReference type="RefSeq" id="WP_303299781.1">
    <property type="nucleotide sequence ID" value="NZ_BAABDA010000042.1"/>
</dbReference>
<name>A0ABT8WHU1_9FLAO</name>
<accession>A0ABT8WHU1</accession>
<gene>
    <name evidence="1" type="ORF">Q4Q40_00870</name>
</gene>
<proteinExistence type="predicted"/>
<dbReference type="EMBL" id="JAUOEL010000001">
    <property type="protein sequence ID" value="MDO5972719.1"/>
    <property type="molecule type" value="Genomic_DNA"/>
</dbReference>
<comment type="caution">
    <text evidence="1">The sequence shown here is derived from an EMBL/GenBank/DDBJ whole genome shotgun (WGS) entry which is preliminary data.</text>
</comment>